<feature type="compositionally biased region" description="Low complexity" evidence="1">
    <location>
        <begin position="220"/>
        <end position="232"/>
    </location>
</feature>
<feature type="compositionally biased region" description="Pro residues" evidence="1">
    <location>
        <begin position="415"/>
        <end position="458"/>
    </location>
</feature>
<feature type="compositionally biased region" description="Polar residues" evidence="1">
    <location>
        <begin position="467"/>
        <end position="476"/>
    </location>
</feature>
<proteinExistence type="predicted"/>
<evidence type="ECO:0000256" key="1">
    <source>
        <dbReference type="SAM" id="MobiDB-lite"/>
    </source>
</evidence>
<feature type="region of interest" description="Disordered" evidence="1">
    <location>
        <begin position="412"/>
        <end position="476"/>
    </location>
</feature>
<evidence type="ECO:0000256" key="2">
    <source>
        <dbReference type="SAM" id="SignalP"/>
    </source>
</evidence>
<dbReference type="EMBL" id="CP002049">
    <property type="protein sequence ID" value="ADI15256.1"/>
    <property type="molecule type" value="Genomic_DNA"/>
</dbReference>
<keyword evidence="4" id="KW-1185">Reference proteome</keyword>
<feature type="region of interest" description="Disordered" evidence="1">
    <location>
        <begin position="384"/>
        <end position="403"/>
    </location>
</feature>
<dbReference type="HOGENOM" id="CLU_335839_0_0_0"/>
<dbReference type="SUPFAM" id="SSF48208">
    <property type="entry name" value="Six-hairpin glycosidases"/>
    <property type="match status" value="1"/>
</dbReference>
<dbReference type="RefSeq" id="WP_013178620.1">
    <property type="nucleotide sequence ID" value="NC_014221.1"/>
</dbReference>
<dbReference type="KEGG" id="tra:Trad_2143"/>
<reference evidence="3 4" key="2">
    <citation type="journal article" date="2011" name="Stand. Genomic Sci.">
        <title>Complete genome sequence of Truepera radiovictrix type strain (RQ-24).</title>
        <authorList>
            <person name="Ivanova N."/>
            <person name="Rohde C."/>
            <person name="Munk C."/>
            <person name="Nolan M."/>
            <person name="Lucas S."/>
            <person name="Del Rio T.G."/>
            <person name="Tice H."/>
            <person name="Deshpande S."/>
            <person name="Cheng J.F."/>
            <person name="Tapia R."/>
            <person name="Han C."/>
            <person name="Goodwin L."/>
            <person name="Pitluck S."/>
            <person name="Liolios K."/>
            <person name="Mavromatis K."/>
            <person name="Mikhailova N."/>
            <person name="Pati A."/>
            <person name="Chen A."/>
            <person name="Palaniappan K."/>
            <person name="Land M."/>
            <person name="Hauser L."/>
            <person name="Chang Y.J."/>
            <person name="Jeffries C.D."/>
            <person name="Brambilla E."/>
            <person name="Rohde M."/>
            <person name="Goker M."/>
            <person name="Tindall B.J."/>
            <person name="Woyke T."/>
            <person name="Bristow J."/>
            <person name="Eisen J.A."/>
            <person name="Markowitz V."/>
            <person name="Hugenholtz P."/>
            <person name="Kyrpides N.C."/>
            <person name="Klenk H.P."/>
            <person name="Lapidus A."/>
        </authorList>
    </citation>
    <scope>NUCLEOTIDE SEQUENCE [LARGE SCALE GENOMIC DNA]</scope>
    <source>
        <strain evidence="4">DSM 17093 / CIP 108686 / LMG 22925 / RQ-24</strain>
    </source>
</reference>
<gene>
    <name evidence="3" type="ordered locus">Trad_2143</name>
</gene>
<organism evidence="3 4">
    <name type="scientific">Truepera radiovictrix (strain DSM 17093 / CIP 108686 / LMG 22925 / RQ-24)</name>
    <dbReference type="NCBI Taxonomy" id="649638"/>
    <lineage>
        <taxon>Bacteria</taxon>
        <taxon>Thermotogati</taxon>
        <taxon>Deinococcota</taxon>
        <taxon>Deinococci</taxon>
        <taxon>Trueperales</taxon>
        <taxon>Trueperaceae</taxon>
        <taxon>Truepera</taxon>
    </lineage>
</organism>
<accession>D7CRS8</accession>
<dbReference type="InterPro" id="IPR008928">
    <property type="entry name" value="6-hairpin_glycosidase_sf"/>
</dbReference>
<protein>
    <submittedName>
        <fullName evidence="3">Uncharacterized protein</fullName>
    </submittedName>
</protein>
<dbReference type="PROSITE" id="PS51257">
    <property type="entry name" value="PROKAR_LIPOPROTEIN"/>
    <property type="match status" value="1"/>
</dbReference>
<reference evidence="4" key="1">
    <citation type="submission" date="2010-05" db="EMBL/GenBank/DDBJ databases">
        <title>The complete genome of Truepera radiovictris DSM 17093.</title>
        <authorList>
            <consortium name="US DOE Joint Genome Institute (JGI-PGF)"/>
            <person name="Lucas S."/>
            <person name="Copeland A."/>
            <person name="Lapidus A."/>
            <person name="Glavina del Rio T."/>
            <person name="Dalin E."/>
            <person name="Tice H."/>
            <person name="Bruce D."/>
            <person name="Goodwin L."/>
            <person name="Pitluck S."/>
            <person name="Kyrpides N."/>
            <person name="Mavromatis K."/>
            <person name="Ovchinnikova G."/>
            <person name="Munk A.C."/>
            <person name="Detter J.C."/>
            <person name="Han C."/>
            <person name="Tapia R."/>
            <person name="Land M."/>
            <person name="Hauser L."/>
            <person name="Markowitz V."/>
            <person name="Cheng J.-F."/>
            <person name="Hugenholtz P."/>
            <person name="Woyke T."/>
            <person name="Wu D."/>
            <person name="Tindall B."/>
            <person name="Pomrenke H.G."/>
            <person name="Brambilla E."/>
            <person name="Klenk H.-P."/>
            <person name="Eisen J.A."/>
        </authorList>
    </citation>
    <scope>NUCLEOTIDE SEQUENCE [LARGE SCALE GENOMIC DNA]</scope>
    <source>
        <strain evidence="4">DSM 17093 / CIP 108686 / LMG 22925 / RQ-24</strain>
    </source>
</reference>
<dbReference type="eggNOG" id="COG1409">
    <property type="taxonomic scope" value="Bacteria"/>
</dbReference>
<evidence type="ECO:0000313" key="4">
    <source>
        <dbReference type="Proteomes" id="UP000000379"/>
    </source>
</evidence>
<dbReference type="AlphaFoldDB" id="D7CRS8"/>
<feature type="signal peptide" evidence="2">
    <location>
        <begin position="1"/>
        <end position="26"/>
    </location>
</feature>
<name>D7CRS8_TRURR</name>
<evidence type="ECO:0000313" key="3">
    <source>
        <dbReference type="EMBL" id="ADI15256.1"/>
    </source>
</evidence>
<dbReference type="GO" id="GO:0005975">
    <property type="term" value="P:carbohydrate metabolic process"/>
    <property type="evidence" value="ECO:0007669"/>
    <property type="project" value="InterPro"/>
</dbReference>
<dbReference type="Proteomes" id="UP000000379">
    <property type="component" value="Chromosome"/>
</dbReference>
<sequence length="849" mass="92311">MNASVRRSPLFLALLGLLLLSACSRGIDDALPAFEPLSAPTTVRIPIVAASDDAEEVTGGRMELDGGLLDFSAKQGVPQIVGLRFQNLAIPRGARITSAHLEVRAGLAHSSPVTLQVRAQAADNAPTFTSARHNISSRPTTAAVATWRPVAWTQGRWGRSSELKDVIQEVVSRSGWRSGNALALIVTGDGRGERAAIAFGGNPANVPVLVVSFEPAQASAPVTSPATPTPQTGGSVRLPLASPEDDIEETATGTIRTGASTRSLDFSVEGGVAQSVGLRFTNVTVPRGARITGAHIDFKASAADSGSLTLTVRGISADNTPRFTTANRNLSQRPTTTAAALWRPRPWEVGQAVRTADLSAIVQEIVNRPNWRSGNAMAFVISGDGRTKRSAVSRDVSATDGPRLTITYEMAAAPAPTPPPPAPAPSPDPTPAPAPTPPAPQPTPEPTPPAPQPEPAPAPGSKRPRGSYTTLRANPNFSRNQLAAEVRLWYDRLMSAIEHPKYHTHSALAGSDPSRWASSGDLFLIGRSLNTHVTTLITVFRITRDPQLLDEIDRLMQLTRADLRDYNGDGYLNWRYLTLTEPSGAPFIGDDYHEMDEILTHSLVAAAAYVFQQNAADPRYAERAAFWTDYLQNHFEAKWRQRKNRPTGFPFITKELTHAYSQWIRYHYYMNKLTGDGRYLSEARRMANNVANHMIEVDSPAGPAFIWDHRISDVRRYSNMGCQMFVYLRHTMQAFQDLALEEFSVFADHGFMSKVSNGFTSFVMDDDVNSYAPTICGSSDRGGLQARATTRGTRSQFAGWPYYVTGPWDGTGKLLDATIRTYALTEAHHMNAPRKTVLPAAMVLMLATQ</sequence>
<feature type="region of interest" description="Disordered" evidence="1">
    <location>
        <begin position="220"/>
        <end position="240"/>
    </location>
</feature>
<feature type="chain" id="PRO_5003094400" evidence="2">
    <location>
        <begin position="27"/>
        <end position="849"/>
    </location>
</feature>
<keyword evidence="2" id="KW-0732">Signal</keyword>